<keyword evidence="1" id="KW-0472">Membrane</keyword>
<dbReference type="RefSeq" id="WP_120166482.1">
    <property type="nucleotide sequence ID" value="NZ_MCIB01000001.1"/>
</dbReference>
<evidence type="ECO:0000313" key="3">
    <source>
        <dbReference type="Proteomes" id="UP000284177"/>
    </source>
</evidence>
<keyword evidence="3" id="KW-1185">Reference proteome</keyword>
<name>A0A419TAM4_9FIRM</name>
<dbReference type="Proteomes" id="UP000284177">
    <property type="component" value="Unassembled WGS sequence"/>
</dbReference>
<evidence type="ECO:0000313" key="2">
    <source>
        <dbReference type="EMBL" id="RKD34511.1"/>
    </source>
</evidence>
<sequence length="61" mass="6867">MELIDISIIILLVFLAGYSIGRRQGIKEGFIQGSNYAPISIRNKMLKKGKCPICNKEIENQ</sequence>
<evidence type="ECO:0000256" key="1">
    <source>
        <dbReference type="SAM" id="Phobius"/>
    </source>
</evidence>
<accession>A0A419TAM4</accession>
<dbReference type="OrthoDB" id="2382413at2"/>
<comment type="caution">
    <text evidence="2">The sequence shown here is derived from an EMBL/GenBank/DDBJ whole genome shotgun (WGS) entry which is preliminary data.</text>
</comment>
<dbReference type="AlphaFoldDB" id="A0A419TAM4"/>
<protein>
    <submittedName>
        <fullName evidence="2">Uncharacterized protein</fullName>
    </submittedName>
</protein>
<gene>
    <name evidence="2" type="ORF">BET03_01380</name>
</gene>
<keyword evidence="1" id="KW-0812">Transmembrane</keyword>
<feature type="transmembrane region" description="Helical" evidence="1">
    <location>
        <begin position="6"/>
        <end position="21"/>
    </location>
</feature>
<reference evidence="2 3" key="1">
    <citation type="submission" date="2016-08" db="EMBL/GenBank/DDBJ databases">
        <title>Novel Firmicutes and Novel Genomes.</title>
        <authorList>
            <person name="Poppleton D.I."/>
            <person name="Gribaldo S."/>
        </authorList>
    </citation>
    <scope>NUCLEOTIDE SEQUENCE [LARGE SCALE GENOMIC DNA]</scope>
    <source>
        <strain evidence="2 3">CTT3</strain>
    </source>
</reference>
<keyword evidence="1" id="KW-1133">Transmembrane helix</keyword>
<proteinExistence type="predicted"/>
<organism evidence="2 3">
    <name type="scientific">Thermohalobacter berrensis</name>
    <dbReference type="NCBI Taxonomy" id="99594"/>
    <lineage>
        <taxon>Bacteria</taxon>
        <taxon>Bacillati</taxon>
        <taxon>Bacillota</taxon>
        <taxon>Tissierellia</taxon>
        <taxon>Tissierellales</taxon>
        <taxon>Thermohalobacteraceae</taxon>
        <taxon>Thermohalobacter</taxon>
    </lineage>
</organism>
<dbReference type="EMBL" id="MCIB01000001">
    <property type="protein sequence ID" value="RKD34511.1"/>
    <property type="molecule type" value="Genomic_DNA"/>
</dbReference>